<protein>
    <submittedName>
        <fullName evidence="3">Short-chain dehydrogenase</fullName>
    </submittedName>
</protein>
<proteinExistence type="inferred from homology"/>
<dbReference type="GO" id="GO:0050664">
    <property type="term" value="F:oxidoreductase activity, acting on NAD(P)H, oxygen as acceptor"/>
    <property type="evidence" value="ECO:0007669"/>
    <property type="project" value="TreeGrafter"/>
</dbReference>
<dbReference type="Gene3D" id="3.40.50.720">
    <property type="entry name" value="NAD(P)-binding Rossmann-like Domain"/>
    <property type="match status" value="1"/>
</dbReference>
<keyword evidence="2" id="KW-0560">Oxidoreductase</keyword>
<dbReference type="SUPFAM" id="SSF51735">
    <property type="entry name" value="NAD(P)-binding Rossmann-fold domains"/>
    <property type="match status" value="1"/>
</dbReference>
<dbReference type="PRINTS" id="PR00081">
    <property type="entry name" value="GDHRDH"/>
</dbReference>
<organism evidence="3">
    <name type="scientific">Streptomyces citricolor</name>
    <dbReference type="NCBI Taxonomy" id="212427"/>
    <lineage>
        <taxon>Bacteria</taxon>
        <taxon>Bacillati</taxon>
        <taxon>Actinomycetota</taxon>
        <taxon>Actinomycetes</taxon>
        <taxon>Kitasatosporales</taxon>
        <taxon>Streptomycetaceae</taxon>
        <taxon>Streptomyces</taxon>
    </lineage>
</organism>
<evidence type="ECO:0000313" key="3">
    <source>
        <dbReference type="EMBL" id="AUV64165.1"/>
    </source>
</evidence>
<dbReference type="PANTHER" id="PTHR43008">
    <property type="entry name" value="BENZIL REDUCTASE"/>
    <property type="match status" value="1"/>
</dbReference>
<evidence type="ECO:0000256" key="1">
    <source>
        <dbReference type="ARBA" id="ARBA00006484"/>
    </source>
</evidence>
<comment type="similarity">
    <text evidence="1">Belongs to the short-chain dehydrogenases/reductases (SDR) family.</text>
</comment>
<reference evidence="3" key="1">
    <citation type="submission" date="2016-12" db="EMBL/GenBank/DDBJ databases">
        <title>Gene cluster of aristeromycin and coformycin.</title>
        <authorList>
            <person name="Chen W."/>
            <person name="Xu G."/>
        </authorList>
    </citation>
    <scope>NUCLEOTIDE SEQUENCE</scope>
    <source>
        <strain evidence="3">JCM 5028</strain>
    </source>
</reference>
<gene>
    <name evidence="3" type="primary">comB</name>
</gene>
<dbReference type="PANTHER" id="PTHR43008:SF4">
    <property type="entry name" value="CHAIN DEHYDROGENASE, PUTATIVE (AFU_ORTHOLOGUE AFUA_4G08710)-RELATED"/>
    <property type="match status" value="1"/>
</dbReference>
<dbReference type="InterPro" id="IPR002347">
    <property type="entry name" value="SDR_fam"/>
</dbReference>
<dbReference type="InterPro" id="IPR036291">
    <property type="entry name" value="NAD(P)-bd_dom_sf"/>
</dbReference>
<dbReference type="Pfam" id="PF00106">
    <property type="entry name" value="adh_short"/>
    <property type="match status" value="1"/>
</dbReference>
<accession>A0A7R6FIH3</accession>
<name>A0A7R6FIH3_9ACTN</name>
<sequence>MGEALALVTGTNRGTGRAIRARLAADGYTVRCLNRTPCEDHTDPVTVDFADPSAVSRATTEVLADAPRLDLLVVNAVTRGFGTVAELADRDWDEAVAVNLTAPIRIVQAALPLLRRSRGHIVLMGSHAGTHAFEGGVAYCATKAALKQVAEVLLMEERPHGVRTTLLSPGAIRNFDDDFSDYKMSVESVAEVVSWTAATPPDTVLGEIELRPGRLDTPPAVGLDRLQHI</sequence>
<dbReference type="AlphaFoldDB" id="A0A7R6FIH3"/>
<evidence type="ECO:0000256" key="2">
    <source>
        <dbReference type="ARBA" id="ARBA00023002"/>
    </source>
</evidence>
<dbReference type="EMBL" id="KY313601">
    <property type="protein sequence ID" value="AUV64165.1"/>
    <property type="molecule type" value="Genomic_DNA"/>
</dbReference>